<feature type="compositionally biased region" description="Basic and acidic residues" evidence="1">
    <location>
        <begin position="57"/>
        <end position="73"/>
    </location>
</feature>
<keyword evidence="2" id="KW-1185">Reference proteome</keyword>
<feature type="region of interest" description="Disordered" evidence="1">
    <location>
        <begin position="1"/>
        <end position="101"/>
    </location>
</feature>
<feature type="compositionally biased region" description="Basic and acidic residues" evidence="1">
    <location>
        <begin position="1"/>
        <end position="19"/>
    </location>
</feature>
<evidence type="ECO:0000256" key="1">
    <source>
        <dbReference type="SAM" id="MobiDB-lite"/>
    </source>
</evidence>
<dbReference type="AlphaFoldDB" id="A0A914R7L8"/>
<reference evidence="3" key="1">
    <citation type="submission" date="2022-11" db="UniProtKB">
        <authorList>
            <consortium name="WormBaseParasite"/>
        </authorList>
    </citation>
    <scope>IDENTIFICATION</scope>
</reference>
<evidence type="ECO:0000313" key="3">
    <source>
        <dbReference type="WBParaSite" id="PEQ_0000263401-mRNA-1"/>
    </source>
</evidence>
<accession>A0A914R7L8</accession>
<feature type="compositionally biased region" description="Polar residues" evidence="1">
    <location>
        <begin position="83"/>
        <end position="95"/>
    </location>
</feature>
<dbReference type="Proteomes" id="UP000887564">
    <property type="component" value="Unplaced"/>
</dbReference>
<feature type="compositionally biased region" description="Acidic residues" evidence="1">
    <location>
        <begin position="41"/>
        <end position="56"/>
    </location>
</feature>
<protein>
    <submittedName>
        <fullName evidence="3">Uncharacterized protein</fullName>
    </submittedName>
</protein>
<organism evidence="2 3">
    <name type="scientific">Parascaris equorum</name>
    <name type="common">Equine roundworm</name>
    <dbReference type="NCBI Taxonomy" id="6256"/>
    <lineage>
        <taxon>Eukaryota</taxon>
        <taxon>Metazoa</taxon>
        <taxon>Ecdysozoa</taxon>
        <taxon>Nematoda</taxon>
        <taxon>Chromadorea</taxon>
        <taxon>Rhabditida</taxon>
        <taxon>Spirurina</taxon>
        <taxon>Ascaridomorpha</taxon>
        <taxon>Ascaridoidea</taxon>
        <taxon>Ascarididae</taxon>
        <taxon>Parascaris</taxon>
    </lineage>
</organism>
<sequence length="196" mass="22611">MVNELNSKKGEKSAKKENRFLNGTKAVKKSGGSHNRKVISSEEEEEEEEEDTDVEFEEYKGEDSVSDESERNTTKRSPISHRQGASFQPSVSNEMTFEERDSEDHVITSMEKGFILTFSGTSLPLMIRSLLEEGCIRFQTARLRTISESDSEEKHVISQPKWLCKPRLRDKKSVDRRCAVYRKRAFISSSMYVENW</sequence>
<evidence type="ECO:0000313" key="2">
    <source>
        <dbReference type="Proteomes" id="UP000887564"/>
    </source>
</evidence>
<name>A0A914R7L8_PAREQ</name>
<proteinExistence type="predicted"/>
<dbReference type="WBParaSite" id="PEQ_0000263401-mRNA-1">
    <property type="protein sequence ID" value="PEQ_0000263401-mRNA-1"/>
    <property type="gene ID" value="PEQ_0000263401"/>
</dbReference>